<dbReference type="SUPFAM" id="SSF55486">
    <property type="entry name" value="Metalloproteases ('zincins'), catalytic domain"/>
    <property type="match status" value="1"/>
</dbReference>
<evidence type="ECO:0008006" key="7">
    <source>
        <dbReference type="Google" id="ProtNLM"/>
    </source>
</evidence>
<dbReference type="Gene3D" id="2.60.120.260">
    <property type="entry name" value="Galactose-binding domain-like"/>
    <property type="match status" value="2"/>
</dbReference>
<evidence type="ECO:0000313" key="5">
    <source>
        <dbReference type="EMBL" id="KAL3810978.1"/>
    </source>
</evidence>
<evidence type="ECO:0000259" key="3">
    <source>
        <dbReference type="PROSITE" id="PS50215"/>
    </source>
</evidence>
<dbReference type="CDD" id="cd04080">
    <property type="entry name" value="CBM6_cellulase-like"/>
    <property type="match status" value="2"/>
</dbReference>
<comment type="caution">
    <text evidence="2">Lacks conserved residue(s) required for the propagation of feature annotation.</text>
</comment>
<dbReference type="InterPro" id="IPR006584">
    <property type="entry name" value="Cellulose-bd_IV"/>
</dbReference>
<feature type="active site" evidence="2">
    <location>
        <position position="406"/>
    </location>
</feature>
<evidence type="ECO:0000313" key="6">
    <source>
        <dbReference type="Proteomes" id="UP001530377"/>
    </source>
</evidence>
<organism evidence="5 6">
    <name type="scientific">Cyclostephanos tholiformis</name>
    <dbReference type="NCBI Taxonomy" id="382380"/>
    <lineage>
        <taxon>Eukaryota</taxon>
        <taxon>Sar</taxon>
        <taxon>Stramenopiles</taxon>
        <taxon>Ochrophyta</taxon>
        <taxon>Bacillariophyta</taxon>
        <taxon>Coscinodiscophyceae</taxon>
        <taxon>Thalassiosirophycidae</taxon>
        <taxon>Stephanodiscales</taxon>
        <taxon>Stephanodiscaceae</taxon>
        <taxon>Cyclostephanos</taxon>
    </lineage>
</organism>
<dbReference type="AlphaFoldDB" id="A0ABD3RDA9"/>
<dbReference type="GO" id="GO:0046872">
    <property type="term" value="F:metal ion binding"/>
    <property type="evidence" value="ECO:0007669"/>
    <property type="project" value="UniProtKB-KW"/>
</dbReference>
<feature type="domain" description="CBM6" evidence="4">
    <location>
        <begin position="520"/>
        <end position="642"/>
    </location>
</feature>
<dbReference type="SMART" id="SM00606">
    <property type="entry name" value="CBD_IV"/>
    <property type="match status" value="2"/>
</dbReference>
<proteinExistence type="predicted"/>
<dbReference type="Proteomes" id="UP001530377">
    <property type="component" value="Unassembled WGS sequence"/>
</dbReference>
<reference evidence="5 6" key="1">
    <citation type="submission" date="2024-10" db="EMBL/GenBank/DDBJ databases">
        <title>Updated reference genomes for cyclostephanoid diatoms.</title>
        <authorList>
            <person name="Roberts W.R."/>
            <person name="Alverson A.J."/>
        </authorList>
    </citation>
    <scope>NUCLEOTIDE SEQUENCE [LARGE SCALE GENOMIC DNA]</scope>
    <source>
        <strain evidence="5 6">AJA228-03</strain>
    </source>
</reference>
<dbReference type="PANTHER" id="PTHR33683">
    <property type="entry name" value="1, PUTATIVE-RELATED"/>
    <property type="match status" value="1"/>
</dbReference>
<keyword evidence="1" id="KW-0732">Signal</keyword>
<keyword evidence="2" id="KW-0862">Zinc</keyword>
<dbReference type="InterPro" id="IPR008979">
    <property type="entry name" value="Galactose-bd-like_sf"/>
</dbReference>
<accession>A0ABD3RDA9</accession>
<keyword evidence="2" id="KW-0479">Metal-binding</keyword>
<dbReference type="InterPro" id="IPR005084">
    <property type="entry name" value="CBM6"/>
</dbReference>
<gene>
    <name evidence="5" type="ORF">ACHAXA_008564</name>
</gene>
<dbReference type="InterPro" id="IPR024079">
    <property type="entry name" value="MetalloPept_cat_dom_sf"/>
</dbReference>
<dbReference type="PROSITE" id="PS51175">
    <property type="entry name" value="CBM6"/>
    <property type="match status" value="2"/>
</dbReference>
<feature type="domain" description="CBM6" evidence="4">
    <location>
        <begin position="645"/>
        <end position="767"/>
    </location>
</feature>
<dbReference type="InterPro" id="IPR001590">
    <property type="entry name" value="Peptidase_M12B"/>
</dbReference>
<comment type="caution">
    <text evidence="5">The sequence shown here is derived from an EMBL/GenBank/DDBJ whole genome shotgun (WGS) entry which is preliminary data.</text>
</comment>
<dbReference type="Pfam" id="PF13582">
    <property type="entry name" value="Reprolysin_3"/>
    <property type="match status" value="1"/>
</dbReference>
<evidence type="ECO:0000256" key="2">
    <source>
        <dbReference type="PROSITE-ProRule" id="PRU00276"/>
    </source>
</evidence>
<dbReference type="PANTHER" id="PTHR33683:SF46">
    <property type="entry name" value="SUSHI DOMAIN-CONTAINING PROTEIN"/>
    <property type="match status" value="1"/>
</dbReference>
<name>A0ABD3RDA9_9STRA</name>
<sequence length="770" mass="83192">MGMGQIPLDHDTNKSARPMHLDRTRMHYDGLGTGVRAIYAASLLLVLSCPYITAAIEHVIMPSESISAKINNERVRGNFKPRYRLYAERADSNKAEYTVRVREAVPAVTSQTTMSIQDGKSNYVNEEDVATMLVSDEADTLALISIEKKGGNVNGIVQKNGEKMKFAQRGGGGKSMATIAETFESPAWSCGNTPDMVRRFLFDNGHDEYHEHLHHSNHPGDHHDFTSSNNGDVLAEIKHSLRGSELRIGKRRRVQGESYAYWVDIYVEIDYALCTDCSTEIGPNTINYVNALFTGANTIYESEINTHLNVLHINLNTNYENAMDMDEVLKTMRSIYAGSTWHTSSSGGVNPDLHHALLGKNLGGGLAYTGVICDPNYGFGVSTGLHGDFVSMGNSAVWDMNVFMHELGHNFGTGHTHEGYSPVVDTCGTSCPVELPLAKSATIMSYCHVCSGGLDNVEYTFGGKYSGSGSRSDVSSYYNTPLAGTVSSEPRRVTAMMNAHVSSRGTCTQPSDTVNDNAAITIHAESYSNMLGVILEGTADEGGGMNVGSIDTGDWMAYPEVNIPTAGTYMVEYRVASASGGGTLQLEKAGGTPVYGTIDIPATGDWQAWVTISHSVNLEAGTQHFGILATVGGWNLNWFRINMPITIQAESYSNMLGVIPEGTTDEGGGMNVGSIDTGDWMSYPEVNIPTAGTYMVEYRVASASDGGTLQLEKAGGTPVYGTIDIPATGDWQAWVTISHSVNLEAGTQHFGILATVGGWNLNWFRINKAN</sequence>
<keyword evidence="6" id="KW-1185">Reference proteome</keyword>
<dbReference type="EMBL" id="JALLPB020000289">
    <property type="protein sequence ID" value="KAL3810978.1"/>
    <property type="molecule type" value="Genomic_DNA"/>
</dbReference>
<feature type="binding site" evidence="2">
    <location>
        <position position="409"/>
    </location>
    <ligand>
        <name>Zn(2+)</name>
        <dbReference type="ChEBI" id="CHEBI:29105"/>
        <note>catalytic</note>
    </ligand>
</feature>
<dbReference type="PROSITE" id="PS50215">
    <property type="entry name" value="ADAM_MEPRO"/>
    <property type="match status" value="1"/>
</dbReference>
<dbReference type="SUPFAM" id="SSF49785">
    <property type="entry name" value="Galactose-binding domain-like"/>
    <property type="match status" value="2"/>
</dbReference>
<dbReference type="Pfam" id="PF03422">
    <property type="entry name" value="CBM_6"/>
    <property type="match status" value="2"/>
</dbReference>
<evidence type="ECO:0000256" key="1">
    <source>
        <dbReference type="ARBA" id="ARBA00022729"/>
    </source>
</evidence>
<feature type="binding site" evidence="2">
    <location>
        <position position="405"/>
    </location>
    <ligand>
        <name>Zn(2+)</name>
        <dbReference type="ChEBI" id="CHEBI:29105"/>
        <note>catalytic</note>
    </ligand>
</feature>
<protein>
    <recommendedName>
        <fullName evidence="7">Carbohydrate-binding protein</fullName>
    </recommendedName>
</protein>
<feature type="binding site" evidence="2">
    <location>
        <position position="415"/>
    </location>
    <ligand>
        <name>Zn(2+)</name>
        <dbReference type="ChEBI" id="CHEBI:29105"/>
        <note>catalytic</note>
    </ligand>
</feature>
<feature type="domain" description="Peptidase M12B" evidence="3">
    <location>
        <begin position="261"/>
        <end position="451"/>
    </location>
</feature>
<evidence type="ECO:0000259" key="4">
    <source>
        <dbReference type="PROSITE" id="PS51175"/>
    </source>
</evidence>
<dbReference type="Gene3D" id="3.40.390.10">
    <property type="entry name" value="Collagenase (Catalytic Domain)"/>
    <property type="match status" value="1"/>
</dbReference>